<dbReference type="PROSITE" id="PS51318">
    <property type="entry name" value="TAT"/>
    <property type="match status" value="1"/>
</dbReference>
<dbReference type="SUPFAM" id="SSF102588">
    <property type="entry name" value="LmbE-like"/>
    <property type="match status" value="1"/>
</dbReference>
<dbReference type="PANTHER" id="PTHR12993:SF26">
    <property type="entry name" value="1D-MYO-INOSITOL 2-ACETAMIDO-2-DEOXY-ALPHA-D-GLUCOPYRANOSIDE DEACETYLASE"/>
    <property type="match status" value="1"/>
</dbReference>
<keyword evidence="4" id="KW-1185">Reference proteome</keyword>
<dbReference type="Proteomes" id="UP001344251">
    <property type="component" value="Chromosome"/>
</dbReference>
<gene>
    <name evidence="3" type="ORF">OG863_25270</name>
</gene>
<dbReference type="InterPro" id="IPR024078">
    <property type="entry name" value="LmbE-like_dom_sf"/>
</dbReference>
<organism evidence="3 4">
    <name type="scientific">Streptomyces decoyicus</name>
    <dbReference type="NCBI Taxonomy" id="249567"/>
    <lineage>
        <taxon>Bacteria</taxon>
        <taxon>Bacillati</taxon>
        <taxon>Actinomycetota</taxon>
        <taxon>Actinomycetes</taxon>
        <taxon>Kitasatosporales</taxon>
        <taxon>Streptomycetaceae</taxon>
        <taxon>Streptomyces</taxon>
    </lineage>
</organism>
<feature type="compositionally biased region" description="Basic and acidic residues" evidence="2">
    <location>
        <begin position="250"/>
        <end position="260"/>
    </location>
</feature>
<evidence type="ECO:0000313" key="3">
    <source>
        <dbReference type="EMBL" id="WSB70997.1"/>
    </source>
</evidence>
<evidence type="ECO:0000313" key="4">
    <source>
        <dbReference type="Proteomes" id="UP001344251"/>
    </source>
</evidence>
<dbReference type="EMBL" id="CP109106">
    <property type="protein sequence ID" value="WSB70997.1"/>
    <property type="molecule type" value="Genomic_DNA"/>
</dbReference>
<protein>
    <submittedName>
        <fullName evidence="3">PIG-L family deacetylase</fullName>
    </submittedName>
</protein>
<dbReference type="Pfam" id="PF02585">
    <property type="entry name" value="PIG-L"/>
    <property type="match status" value="1"/>
</dbReference>
<evidence type="ECO:0000256" key="2">
    <source>
        <dbReference type="SAM" id="MobiDB-lite"/>
    </source>
</evidence>
<proteinExistence type="predicted"/>
<evidence type="ECO:0000256" key="1">
    <source>
        <dbReference type="ARBA" id="ARBA00022833"/>
    </source>
</evidence>
<dbReference type="SUPFAM" id="SSF89372">
    <property type="entry name" value="Fucose-specific lectin"/>
    <property type="match status" value="1"/>
</dbReference>
<dbReference type="Gene3D" id="3.40.50.10320">
    <property type="entry name" value="LmbE-like"/>
    <property type="match status" value="1"/>
</dbReference>
<dbReference type="RefSeq" id="WP_326620574.1">
    <property type="nucleotide sequence ID" value="NZ_CP109106.1"/>
</dbReference>
<dbReference type="InterPro" id="IPR003737">
    <property type="entry name" value="GlcNAc_PI_deacetylase-related"/>
</dbReference>
<sequence length="752" mass="79474">MSPADPPRVSRRRLLQATGGGVLAATAGAGVWARLTDHPPRTAEPAGPGGSLADPAAQSFLQVIAHADDGLYFMNPDLEQSLRGGARSVTVCLTGGEADGHNVSRRAPDPARVPKNRAAFARARANGLRAAHAAMATGDPAARWDVAALSLLPGFEVEIQTLRDAPQHQLIFLGLVEARAVWQSRAASLRGLWLGATGTLPTLRPLGTPVKRQFHYTRDQLTETLVAVLDRVRPTVVRTLDPNAVHSRRRPPDTPDRDPRLVGLRYYDHQDHTASAYFAQAALAAHAGRGRPAVVENYLGYETGALPNDLDLRAARRKARLLSVYGWADHRACGDPAGCGDRKVGGSALNGGSRNWTRSTRLRAPGSNAWVRRAADGRLAAFAVLGGTAYCWAETRPGSGSFGAPVPVGGEQLQGQIHVVRRPGGVLQLFAARTVLPGRNAAHRREVLTAPQSGTAPDGSPVFARWESLGSPDPDPVRSLETGFPAAVATPDGTVHVFVRTWDGNVAHRSGPHGGNWSLWQRLEGPVSTLKASPRIVDGLDACVDSGGLIHLVAPTVGTVQHWVSKEPGRIPRPAAATGLPQPAGPVSIVPVADGAVRAVFRRSVTAQVLIAERQRMIGGWRVSARCEAAGGHGRVAVAPVGSGDRMVLAARDDAGDVRMAMAQEGPRPWQRGRVPHSAAAGVAQDAVGRAVVVALGLDGRLYTTRQTSVGQTALFGGWRAQAGPPERTGGGPAFVVGPVRADGRRMRRETR</sequence>
<keyword evidence="1" id="KW-0862">Zinc</keyword>
<feature type="region of interest" description="Disordered" evidence="2">
    <location>
        <begin position="241"/>
        <end position="260"/>
    </location>
</feature>
<name>A0ABZ1FLY7_9ACTN</name>
<reference evidence="3 4" key="1">
    <citation type="submission" date="2022-10" db="EMBL/GenBank/DDBJ databases">
        <title>The complete genomes of actinobacterial strains from the NBC collection.</title>
        <authorList>
            <person name="Joergensen T.S."/>
            <person name="Alvarez Arevalo M."/>
            <person name="Sterndorff E.B."/>
            <person name="Faurdal D."/>
            <person name="Vuksanovic O."/>
            <person name="Mourched A.-S."/>
            <person name="Charusanti P."/>
            <person name="Shaw S."/>
            <person name="Blin K."/>
            <person name="Weber T."/>
        </authorList>
    </citation>
    <scope>NUCLEOTIDE SEQUENCE [LARGE SCALE GENOMIC DNA]</scope>
    <source>
        <strain evidence="3 4">NBC 01774</strain>
    </source>
</reference>
<dbReference type="InterPro" id="IPR006311">
    <property type="entry name" value="TAT_signal"/>
</dbReference>
<accession>A0ABZ1FLY7</accession>
<dbReference type="PANTHER" id="PTHR12993">
    <property type="entry name" value="N-ACETYLGLUCOSAMINYL-PHOSPHATIDYLINOSITOL DE-N-ACETYLASE-RELATED"/>
    <property type="match status" value="1"/>
</dbReference>